<evidence type="ECO:0000256" key="3">
    <source>
        <dbReference type="ARBA" id="ARBA00022483"/>
    </source>
</evidence>
<keyword evidence="13" id="KW-1185">Reference proteome</keyword>
<evidence type="ECO:0000256" key="9">
    <source>
        <dbReference type="ARBA" id="ARBA00023298"/>
    </source>
</evidence>
<dbReference type="GO" id="GO:0006974">
    <property type="term" value="P:DNA damage response"/>
    <property type="evidence" value="ECO:0007669"/>
    <property type="project" value="TreeGrafter"/>
</dbReference>
<evidence type="ECO:0000256" key="6">
    <source>
        <dbReference type="ARBA" id="ARBA00022656"/>
    </source>
</evidence>
<proteinExistence type="predicted"/>
<dbReference type="InterPro" id="IPR042479">
    <property type="entry name" value="Slf1"/>
</dbReference>
<protein>
    <submittedName>
        <fullName evidence="12">Uncharacterized protein</fullName>
    </submittedName>
</protein>
<dbReference type="GO" id="GO:0044218">
    <property type="term" value="C:other organism cell membrane"/>
    <property type="evidence" value="ECO:0007669"/>
    <property type="project" value="UniProtKB-KW"/>
</dbReference>
<keyword evidence="8" id="KW-0638">Presynaptic neurotoxin</keyword>
<evidence type="ECO:0000313" key="13">
    <source>
        <dbReference type="Proteomes" id="UP000886998"/>
    </source>
</evidence>
<dbReference type="GO" id="GO:0005634">
    <property type="term" value="C:nucleus"/>
    <property type="evidence" value="ECO:0007669"/>
    <property type="project" value="TreeGrafter"/>
</dbReference>
<feature type="region of interest" description="Disordered" evidence="11">
    <location>
        <begin position="227"/>
        <end position="253"/>
    </location>
</feature>
<feature type="repeat" description="ANK" evidence="10">
    <location>
        <begin position="323"/>
        <end position="347"/>
    </location>
</feature>
<dbReference type="GO" id="GO:0090729">
    <property type="term" value="F:toxin activity"/>
    <property type="evidence" value="ECO:0007669"/>
    <property type="project" value="UniProtKB-KW"/>
</dbReference>
<dbReference type="GO" id="GO:2000781">
    <property type="term" value="P:positive regulation of double-strand break repair"/>
    <property type="evidence" value="ECO:0007669"/>
    <property type="project" value="InterPro"/>
</dbReference>
<gene>
    <name evidence="12" type="ORF">TNIN_254311</name>
</gene>
<reference evidence="12" key="1">
    <citation type="submission" date="2020-08" db="EMBL/GenBank/DDBJ databases">
        <title>Multicomponent nature underlies the extraordinary mechanical properties of spider dragline silk.</title>
        <authorList>
            <person name="Kono N."/>
            <person name="Nakamura H."/>
            <person name="Mori M."/>
            <person name="Yoshida Y."/>
            <person name="Ohtoshi R."/>
            <person name="Malay A.D."/>
            <person name="Moran D.A.P."/>
            <person name="Tomita M."/>
            <person name="Numata K."/>
            <person name="Arakawa K."/>
        </authorList>
    </citation>
    <scope>NUCLEOTIDE SEQUENCE</scope>
</reference>
<comment type="caution">
    <text evidence="12">The sequence shown here is derived from an EMBL/GenBank/DDBJ whole genome shotgun (WGS) entry which is preliminary data.</text>
</comment>
<evidence type="ECO:0000256" key="4">
    <source>
        <dbReference type="ARBA" id="ARBA00022525"/>
    </source>
</evidence>
<dbReference type="Pfam" id="PF12796">
    <property type="entry name" value="Ank_2"/>
    <property type="match status" value="1"/>
</dbReference>
<dbReference type="EMBL" id="BMAV01013093">
    <property type="protein sequence ID" value="GFY60320.1"/>
    <property type="molecule type" value="Genomic_DNA"/>
</dbReference>
<dbReference type="GO" id="GO:0005576">
    <property type="term" value="C:extracellular region"/>
    <property type="evidence" value="ECO:0007669"/>
    <property type="project" value="UniProtKB-SubCell"/>
</dbReference>
<keyword evidence="9" id="KW-1053">Target membrane</keyword>
<dbReference type="OrthoDB" id="6421737at2759"/>
<dbReference type="Gene3D" id="1.25.40.20">
    <property type="entry name" value="Ankyrin repeat-containing domain"/>
    <property type="match status" value="1"/>
</dbReference>
<keyword evidence="3" id="KW-0268">Exocytosis</keyword>
<dbReference type="GO" id="GO:0006887">
    <property type="term" value="P:exocytosis"/>
    <property type="evidence" value="ECO:0007669"/>
    <property type="project" value="UniProtKB-KW"/>
</dbReference>
<keyword evidence="5" id="KW-1052">Target cell membrane</keyword>
<dbReference type="PANTHER" id="PTHR46677:SF1">
    <property type="entry name" value="SMC5-SMC6 COMPLEX LOCALIZATION FACTOR PROTEIN 1"/>
    <property type="match status" value="1"/>
</dbReference>
<evidence type="ECO:0000256" key="2">
    <source>
        <dbReference type="ARBA" id="ARBA00004613"/>
    </source>
</evidence>
<comment type="subcellular location">
    <subcellularLocation>
        <location evidence="2">Secreted</location>
    </subcellularLocation>
    <subcellularLocation>
        <location evidence="1">Target cell membrane</location>
    </subcellularLocation>
</comment>
<evidence type="ECO:0000256" key="11">
    <source>
        <dbReference type="SAM" id="MobiDB-lite"/>
    </source>
</evidence>
<dbReference type="PROSITE" id="PS50297">
    <property type="entry name" value="ANK_REP_REGION"/>
    <property type="match status" value="2"/>
</dbReference>
<evidence type="ECO:0000256" key="1">
    <source>
        <dbReference type="ARBA" id="ARBA00004175"/>
    </source>
</evidence>
<evidence type="ECO:0000256" key="7">
    <source>
        <dbReference type="ARBA" id="ARBA00022699"/>
    </source>
</evidence>
<evidence type="ECO:0000256" key="5">
    <source>
        <dbReference type="ARBA" id="ARBA00022537"/>
    </source>
</evidence>
<dbReference type="InterPro" id="IPR036770">
    <property type="entry name" value="Ankyrin_rpt-contain_sf"/>
</dbReference>
<dbReference type="PROSITE" id="PS50088">
    <property type="entry name" value="ANK_REPEAT"/>
    <property type="match status" value="2"/>
</dbReference>
<keyword evidence="6" id="KW-0800">Toxin</keyword>
<evidence type="ECO:0000313" key="12">
    <source>
        <dbReference type="EMBL" id="GFY60320.1"/>
    </source>
</evidence>
<dbReference type="SMART" id="SM00248">
    <property type="entry name" value="ANK"/>
    <property type="match status" value="3"/>
</dbReference>
<keyword evidence="9" id="KW-0472">Membrane</keyword>
<evidence type="ECO:0000256" key="10">
    <source>
        <dbReference type="PROSITE-ProRule" id="PRU00023"/>
    </source>
</evidence>
<dbReference type="Proteomes" id="UP000886998">
    <property type="component" value="Unassembled WGS sequence"/>
</dbReference>
<feature type="repeat" description="ANK" evidence="10">
    <location>
        <begin position="286"/>
        <end position="312"/>
    </location>
</feature>
<dbReference type="PANTHER" id="PTHR46677">
    <property type="entry name" value="SMC5-SMC6 COMPLEX LOCALIZATION FACTOR PROTEIN 1"/>
    <property type="match status" value="1"/>
</dbReference>
<sequence>MAARDMNEGVATLFESFALRSEYEDAIEFITVCTDLIPTPFVVNDVIFKIMKNCDAKLANEGSAYMLNLLSLLPKDPNQNYDFERALKHPTGDLPDVWSVISYFVRSSLHHYDVPAVASVLSDLDIVKSPNCDILADFYVKVLTTCCDAKKAHNILLKNHPHERLAQLLSWINQFYKFNIEQAMILQTLHNLLDYIVKTEVFDDESIPVHMIVADYIPYQVRRTQDVDMSSSSSSPKKSKQLKKFNKEPTPGDTDLHRYCRTLRPADLLQTLLDNPRLDINTKNSAGSTPIHVASLAGSYHCLKFLIEDSGDRLVDFKAVDNEGRTALHCAVHANALDIAKLLLKRGGCELVCGEDVYGNKAIHYATSDEMKELLRKCETEFQLRVQEGDENDDTILSFAPGLKDFNEFHLYLSTLRIMMINYCEIYDIPAIKQTSGGAIACHDRKECCHFVASAVNTLCLDDFSVMVDLPKTFERLIASLKLVELVMDIGDEVLLYEACAVGFD</sequence>
<dbReference type="SUPFAM" id="SSF48403">
    <property type="entry name" value="Ankyrin repeat"/>
    <property type="match status" value="1"/>
</dbReference>
<name>A0A8X6XUQ5_9ARAC</name>
<dbReference type="GO" id="GO:1990166">
    <property type="term" value="P:protein localization to site of double-strand break"/>
    <property type="evidence" value="ECO:0007669"/>
    <property type="project" value="TreeGrafter"/>
</dbReference>
<dbReference type="GO" id="GO:0044231">
    <property type="term" value="C:host cell presynaptic membrane"/>
    <property type="evidence" value="ECO:0007669"/>
    <property type="project" value="UniProtKB-KW"/>
</dbReference>
<dbReference type="AlphaFoldDB" id="A0A8X6XUQ5"/>
<dbReference type="InterPro" id="IPR002110">
    <property type="entry name" value="Ankyrin_rpt"/>
</dbReference>
<keyword evidence="4" id="KW-0964">Secreted</keyword>
<keyword evidence="7" id="KW-0528">Neurotoxin</keyword>
<evidence type="ECO:0000256" key="8">
    <source>
        <dbReference type="ARBA" id="ARBA00023028"/>
    </source>
</evidence>
<accession>A0A8X6XUQ5</accession>
<organism evidence="12 13">
    <name type="scientific">Trichonephila inaurata madagascariensis</name>
    <dbReference type="NCBI Taxonomy" id="2747483"/>
    <lineage>
        <taxon>Eukaryota</taxon>
        <taxon>Metazoa</taxon>
        <taxon>Ecdysozoa</taxon>
        <taxon>Arthropoda</taxon>
        <taxon>Chelicerata</taxon>
        <taxon>Arachnida</taxon>
        <taxon>Araneae</taxon>
        <taxon>Araneomorphae</taxon>
        <taxon>Entelegynae</taxon>
        <taxon>Araneoidea</taxon>
        <taxon>Nephilidae</taxon>
        <taxon>Trichonephila</taxon>
        <taxon>Trichonephila inaurata</taxon>
    </lineage>
</organism>
<dbReference type="GO" id="GO:0035861">
    <property type="term" value="C:site of double-strand break"/>
    <property type="evidence" value="ECO:0007669"/>
    <property type="project" value="TreeGrafter"/>
</dbReference>
<keyword evidence="10" id="KW-0040">ANK repeat</keyword>